<proteinExistence type="predicted"/>
<dbReference type="EMBL" id="VSRR010126424">
    <property type="protein sequence ID" value="MPD01280.1"/>
    <property type="molecule type" value="Genomic_DNA"/>
</dbReference>
<accession>A0A5B7K2Q4</accession>
<evidence type="ECO:0000313" key="2">
    <source>
        <dbReference type="Proteomes" id="UP000324222"/>
    </source>
</evidence>
<protein>
    <submittedName>
        <fullName evidence="1">Uncharacterized protein</fullName>
    </submittedName>
</protein>
<dbReference type="Proteomes" id="UP000324222">
    <property type="component" value="Unassembled WGS sequence"/>
</dbReference>
<reference evidence="1 2" key="1">
    <citation type="submission" date="2019-05" db="EMBL/GenBank/DDBJ databases">
        <title>Another draft genome of Portunus trituberculatus and its Hox gene families provides insights of decapod evolution.</title>
        <authorList>
            <person name="Jeong J.-H."/>
            <person name="Song I."/>
            <person name="Kim S."/>
            <person name="Choi T."/>
            <person name="Kim D."/>
            <person name="Ryu S."/>
            <person name="Kim W."/>
        </authorList>
    </citation>
    <scope>NUCLEOTIDE SEQUENCE [LARGE SCALE GENOMIC DNA]</scope>
    <source>
        <tissue evidence="1">Muscle</tissue>
    </source>
</reference>
<comment type="caution">
    <text evidence="1">The sequence shown here is derived from an EMBL/GenBank/DDBJ whole genome shotgun (WGS) entry which is preliminary data.</text>
</comment>
<name>A0A5B7K2Q4_PORTR</name>
<dbReference type="AlphaFoldDB" id="A0A5B7K2Q4"/>
<sequence length="88" mass="9991">MMMFKIFLESHGEPLSNDELIELDKTSQEAEKEGDEELVRGLDIKTLRKCLGGIEKALETLKECDLNPARSNKVAHDVEKSAKIYQEI</sequence>
<evidence type="ECO:0000313" key="1">
    <source>
        <dbReference type="EMBL" id="MPD01280.1"/>
    </source>
</evidence>
<gene>
    <name evidence="1" type="ORF">E2C01_096799</name>
</gene>
<organism evidence="1 2">
    <name type="scientific">Portunus trituberculatus</name>
    <name type="common">Swimming crab</name>
    <name type="synonym">Neptunus trituberculatus</name>
    <dbReference type="NCBI Taxonomy" id="210409"/>
    <lineage>
        <taxon>Eukaryota</taxon>
        <taxon>Metazoa</taxon>
        <taxon>Ecdysozoa</taxon>
        <taxon>Arthropoda</taxon>
        <taxon>Crustacea</taxon>
        <taxon>Multicrustacea</taxon>
        <taxon>Malacostraca</taxon>
        <taxon>Eumalacostraca</taxon>
        <taxon>Eucarida</taxon>
        <taxon>Decapoda</taxon>
        <taxon>Pleocyemata</taxon>
        <taxon>Brachyura</taxon>
        <taxon>Eubrachyura</taxon>
        <taxon>Portunoidea</taxon>
        <taxon>Portunidae</taxon>
        <taxon>Portuninae</taxon>
        <taxon>Portunus</taxon>
    </lineage>
</organism>
<keyword evidence="2" id="KW-1185">Reference proteome</keyword>